<dbReference type="Gene3D" id="1.10.4030.10">
    <property type="entry name" value="Porin chaperone SurA, peptide-binding domain"/>
    <property type="match status" value="1"/>
</dbReference>
<accession>A0A918R061</accession>
<gene>
    <name evidence="3" type="ORF">GCM10007028_16820</name>
</gene>
<keyword evidence="4" id="KW-1185">Reference proteome</keyword>
<dbReference type="SUPFAM" id="SSF109998">
    <property type="entry name" value="Triger factor/SurA peptide-binding domain-like"/>
    <property type="match status" value="1"/>
</dbReference>
<comment type="caution">
    <text evidence="3">The sequence shown here is derived from an EMBL/GenBank/DDBJ whole genome shotgun (WGS) entry which is preliminary data.</text>
</comment>
<reference evidence="3" key="1">
    <citation type="journal article" date="2014" name="Int. J. Syst. Evol. Microbiol.">
        <title>Complete genome sequence of Corynebacterium casei LMG S-19264T (=DSM 44701T), isolated from a smear-ripened cheese.</title>
        <authorList>
            <consortium name="US DOE Joint Genome Institute (JGI-PGF)"/>
            <person name="Walter F."/>
            <person name="Albersmeier A."/>
            <person name="Kalinowski J."/>
            <person name="Ruckert C."/>
        </authorList>
    </citation>
    <scope>NUCLEOTIDE SEQUENCE</scope>
    <source>
        <strain evidence="3">KCTC 12710</strain>
    </source>
</reference>
<dbReference type="Pfam" id="PF13145">
    <property type="entry name" value="Rotamase_2"/>
    <property type="match status" value="1"/>
</dbReference>
<dbReference type="AlphaFoldDB" id="A0A918R061"/>
<sequence length="292" mass="34806">MKKILREPFLHFICIGFGLFILYGLVNQKEDSKNTIVINDFDVSNLISTWEMQWKRQPTEQELKKLINLNVKQEVFYQEALKMNLDHNDEIIKRRLAQKMQFLSNDIASIMKPTDEDLNEYLKEHQDKYLTPYTYSFYQIIFSPDNRENHQKDALDVLKQFSNATIDEMKSRGDDLPFAYHFRTINATEVALKFGGRFPEMLVNQELNKWVGPVTSGFGEHLVYITERIEPRLPELADIKKAVKRDFEYDYQKELDENIYQELKKQYDIQIDIKSEDFDPKFVDYLQEEINQ</sequence>
<reference evidence="3" key="2">
    <citation type="submission" date="2020-09" db="EMBL/GenBank/DDBJ databases">
        <authorList>
            <person name="Sun Q."/>
            <person name="Kim S."/>
        </authorList>
    </citation>
    <scope>NUCLEOTIDE SEQUENCE</scope>
    <source>
        <strain evidence="3">KCTC 12710</strain>
    </source>
</reference>
<evidence type="ECO:0000313" key="3">
    <source>
        <dbReference type="EMBL" id="GGZ79859.1"/>
    </source>
</evidence>
<dbReference type="InterPro" id="IPR046357">
    <property type="entry name" value="PPIase_dom_sf"/>
</dbReference>
<feature type="domain" description="PpiC" evidence="2">
    <location>
        <begin position="113"/>
        <end position="241"/>
    </location>
</feature>
<organism evidence="3 4">
    <name type="scientific">Algibacter mikhailovii</name>
    <dbReference type="NCBI Taxonomy" id="425498"/>
    <lineage>
        <taxon>Bacteria</taxon>
        <taxon>Pseudomonadati</taxon>
        <taxon>Bacteroidota</taxon>
        <taxon>Flavobacteriia</taxon>
        <taxon>Flavobacteriales</taxon>
        <taxon>Flavobacteriaceae</taxon>
        <taxon>Algibacter</taxon>
    </lineage>
</organism>
<dbReference type="RefSeq" id="WP_189360340.1">
    <property type="nucleotide sequence ID" value="NZ_BMWZ01000003.1"/>
</dbReference>
<keyword evidence="1" id="KW-1133">Transmembrane helix</keyword>
<name>A0A918R061_9FLAO</name>
<dbReference type="InterPro" id="IPR027304">
    <property type="entry name" value="Trigger_fact/SurA_dom_sf"/>
</dbReference>
<dbReference type="Proteomes" id="UP000636004">
    <property type="component" value="Unassembled WGS sequence"/>
</dbReference>
<evidence type="ECO:0000256" key="1">
    <source>
        <dbReference type="SAM" id="Phobius"/>
    </source>
</evidence>
<dbReference type="EMBL" id="BMWZ01000003">
    <property type="protein sequence ID" value="GGZ79859.1"/>
    <property type="molecule type" value="Genomic_DNA"/>
</dbReference>
<dbReference type="Gene3D" id="3.10.50.40">
    <property type="match status" value="1"/>
</dbReference>
<protein>
    <recommendedName>
        <fullName evidence="2">PpiC domain-containing protein</fullName>
    </recommendedName>
</protein>
<evidence type="ECO:0000313" key="4">
    <source>
        <dbReference type="Proteomes" id="UP000636004"/>
    </source>
</evidence>
<evidence type="ECO:0000259" key="2">
    <source>
        <dbReference type="Pfam" id="PF13145"/>
    </source>
</evidence>
<dbReference type="GO" id="GO:0003755">
    <property type="term" value="F:peptidyl-prolyl cis-trans isomerase activity"/>
    <property type="evidence" value="ECO:0007669"/>
    <property type="project" value="InterPro"/>
</dbReference>
<dbReference type="InterPro" id="IPR000297">
    <property type="entry name" value="PPIase_PpiC"/>
</dbReference>
<keyword evidence="1" id="KW-0812">Transmembrane</keyword>
<keyword evidence="1" id="KW-0472">Membrane</keyword>
<proteinExistence type="predicted"/>
<feature type="transmembrane region" description="Helical" evidence="1">
    <location>
        <begin position="9"/>
        <end position="26"/>
    </location>
</feature>